<proteinExistence type="predicted"/>
<protein>
    <submittedName>
        <fullName evidence="1">Unannotated protein</fullName>
    </submittedName>
</protein>
<evidence type="ECO:0000313" key="1">
    <source>
        <dbReference type="EMBL" id="CAB4558064.1"/>
    </source>
</evidence>
<gene>
    <name evidence="1" type="ORF">UFOPK1619_00195</name>
</gene>
<sequence>MGIDPIIVERLSTQAIDIEGRMPNSSNATFLVTVGDPADNVKGIYKPLVGERSLWDFEPGLYKREIAAFRLSEALRYHLVPPTVLCDGPLGEGSLQLFVNYDPQQHYFILYEEHPDVHDQLRAMTVFDIVANNTDRKGGHVLLDEHNKIWGIDHGVCFSDEFKLRTVIWDFAGQTIDDALLAPLESFVQSVPVNVAALLTDDEIDAMIERTEWLLENRVFPAPESRYQYPWPLL</sequence>
<reference evidence="1" key="1">
    <citation type="submission" date="2020-05" db="EMBL/GenBank/DDBJ databases">
        <authorList>
            <person name="Chiriac C."/>
            <person name="Salcher M."/>
            <person name="Ghai R."/>
            <person name="Kavagutti S V."/>
        </authorList>
    </citation>
    <scope>NUCLEOTIDE SEQUENCE</scope>
</reference>
<accession>A0A6J6D3W9</accession>
<organism evidence="1">
    <name type="scientific">freshwater metagenome</name>
    <dbReference type="NCBI Taxonomy" id="449393"/>
    <lineage>
        <taxon>unclassified sequences</taxon>
        <taxon>metagenomes</taxon>
        <taxon>ecological metagenomes</taxon>
    </lineage>
</organism>
<dbReference type="AlphaFoldDB" id="A0A6J6D3W9"/>
<dbReference type="EMBL" id="CAEZTI010000020">
    <property type="protein sequence ID" value="CAB4558064.1"/>
    <property type="molecule type" value="Genomic_DNA"/>
</dbReference>
<name>A0A6J6D3W9_9ZZZZ</name>
<dbReference type="InterPro" id="IPR022292">
    <property type="entry name" value="CHP03843"/>
</dbReference>
<dbReference type="NCBIfam" id="TIGR03843">
    <property type="entry name" value="SCO1664 family protein"/>
    <property type="match status" value="1"/>
</dbReference>